<gene>
    <name evidence="1" type="primary">adh</name>
    <name evidence="1" type="ORF">FAVT5_2460</name>
</gene>
<proteinExistence type="predicted"/>
<organism evidence="1 2">
    <name type="scientific">Kyrpidia spormannii</name>
    <dbReference type="NCBI Taxonomy" id="2055160"/>
    <lineage>
        <taxon>Bacteria</taxon>
        <taxon>Bacillati</taxon>
        <taxon>Bacillota</taxon>
        <taxon>Bacilli</taxon>
        <taxon>Bacillales</taxon>
        <taxon>Alicyclobacillaceae</taxon>
        <taxon>Kyrpidia</taxon>
    </lineage>
</organism>
<keyword evidence="2" id="KW-1185">Reference proteome</keyword>
<protein>
    <submittedName>
        <fullName evidence="1">Alcohol dehydrogenase</fullName>
    </submittedName>
</protein>
<accession>A0ACA8ZB35</accession>
<sequence>MKAAVYKGIRDVGIREKDMPTIQHPDDVIIRVQRTSICGSDLYIYRGDLHETMGPGESGLGHEMVGTVVEVGPSVTRYRVGDRITAAYSVSCGSCPSCRLGMTAHCETTNKAVYGFGRAFGNLEGAQAEYLRIPHAEAHTERVPETISDDQAIFLSCNLPAAITGVENAQIQLGDYVGVVGLGTTGQLALRLAANRGAARLFALDRVPARLAKAAQVGAQTIPVSDPNCVEQVWELTAGHGLDVVIEAAGQRDAFDLALQLLRPGGTYSGLGVYVGGGHPLNIGDVFLRDLRIFTYGFDNTRGHMWPAIRLIERGVIDPATLITHRFTLDQIADAYRLFDQAEDGVIKVAVHPPGGNHR</sequence>
<reference evidence="1" key="1">
    <citation type="submission" date="2020-04" db="EMBL/GenBank/DDBJ databases">
        <authorList>
            <person name="Hogendoorn C."/>
        </authorList>
    </citation>
    <scope>NUCLEOTIDE SEQUENCE</scope>
    <source>
        <strain evidence="1">FAVT5</strain>
    </source>
</reference>
<name>A0ACA8ZB35_9BACL</name>
<evidence type="ECO:0000313" key="2">
    <source>
        <dbReference type="Proteomes" id="UP000501793"/>
    </source>
</evidence>
<evidence type="ECO:0000313" key="1">
    <source>
        <dbReference type="EMBL" id="CAB3393599.1"/>
    </source>
</evidence>
<dbReference type="Proteomes" id="UP000501793">
    <property type="component" value="Chromosome"/>
</dbReference>
<dbReference type="EMBL" id="LR792684">
    <property type="protein sequence ID" value="CAB3393599.1"/>
    <property type="molecule type" value="Genomic_DNA"/>
</dbReference>